<evidence type="ECO:0000256" key="1">
    <source>
        <dbReference type="SAM" id="MobiDB-lite"/>
    </source>
</evidence>
<reference evidence="2" key="5">
    <citation type="journal article" date="2021" name="G3 (Bethesda)">
        <title>Aegilops tauschii genome assembly Aet v5.0 features greater sequence contiguity and improved annotation.</title>
        <authorList>
            <person name="Wang L."/>
            <person name="Zhu T."/>
            <person name="Rodriguez J.C."/>
            <person name="Deal K.R."/>
            <person name="Dubcovsky J."/>
            <person name="McGuire P.E."/>
            <person name="Lux T."/>
            <person name="Spannagl M."/>
            <person name="Mayer K.F.X."/>
            <person name="Baldrich P."/>
            <person name="Meyers B.C."/>
            <person name="Huo N."/>
            <person name="Gu Y.Q."/>
            <person name="Zhou H."/>
            <person name="Devos K.M."/>
            <person name="Bennetzen J.L."/>
            <person name="Unver T."/>
            <person name="Budak H."/>
            <person name="Gulick P.J."/>
            <person name="Galiba G."/>
            <person name="Kalapos B."/>
            <person name="Nelson D.R."/>
            <person name="Li P."/>
            <person name="You F.M."/>
            <person name="Luo M.C."/>
            <person name="Dvorak J."/>
        </authorList>
    </citation>
    <scope>NUCLEOTIDE SEQUENCE [LARGE SCALE GENOMIC DNA]</scope>
    <source>
        <strain evidence="2">cv. AL8/78</strain>
    </source>
</reference>
<keyword evidence="3" id="KW-1185">Reference proteome</keyword>
<name>A0A453GU44_AEGTS</name>
<evidence type="ECO:0000313" key="2">
    <source>
        <dbReference type="EnsemblPlants" id="AET3Gv21208100.1"/>
    </source>
</evidence>
<dbReference type="STRING" id="200361.A0A453GU44"/>
<dbReference type="AlphaFoldDB" id="A0A453GU44"/>
<sequence>IADSYSLICGCGLLLEGLGSSGLLLGLLPRGAGALLGEQRGVDVGHHAAVGDGDAGKQPAELRVALDGDHQVARDDAGLLAFLGCVASELQDLGGEVLEDGGEVDRGAGADALRVAALLEVAPDAADGELEPGPDGAGDRLLPRDALPAGHLAASPAGGERYSRCGERGCWIGMLRA</sequence>
<feature type="region of interest" description="Disordered" evidence="1">
    <location>
        <begin position="125"/>
        <end position="144"/>
    </location>
</feature>
<reference evidence="2" key="4">
    <citation type="submission" date="2019-03" db="UniProtKB">
        <authorList>
            <consortium name="EnsemblPlants"/>
        </authorList>
    </citation>
    <scope>IDENTIFICATION</scope>
</reference>
<accession>A0A453GU44</accession>
<reference evidence="2" key="3">
    <citation type="journal article" date="2017" name="Nature">
        <title>Genome sequence of the progenitor of the wheat D genome Aegilops tauschii.</title>
        <authorList>
            <person name="Luo M.C."/>
            <person name="Gu Y.Q."/>
            <person name="Puiu D."/>
            <person name="Wang H."/>
            <person name="Twardziok S.O."/>
            <person name="Deal K.R."/>
            <person name="Huo N."/>
            <person name="Zhu T."/>
            <person name="Wang L."/>
            <person name="Wang Y."/>
            <person name="McGuire P.E."/>
            <person name="Liu S."/>
            <person name="Long H."/>
            <person name="Ramasamy R.K."/>
            <person name="Rodriguez J.C."/>
            <person name="Van S.L."/>
            <person name="Yuan L."/>
            <person name="Wang Z."/>
            <person name="Xia Z."/>
            <person name="Xiao L."/>
            <person name="Anderson O.D."/>
            <person name="Ouyang S."/>
            <person name="Liang Y."/>
            <person name="Zimin A.V."/>
            <person name="Pertea G."/>
            <person name="Qi P."/>
            <person name="Bennetzen J.L."/>
            <person name="Dai X."/>
            <person name="Dawson M.W."/>
            <person name="Muller H.G."/>
            <person name="Kugler K."/>
            <person name="Rivarola-Duarte L."/>
            <person name="Spannagl M."/>
            <person name="Mayer K.F.X."/>
            <person name="Lu F.H."/>
            <person name="Bevan M.W."/>
            <person name="Leroy P."/>
            <person name="Li P."/>
            <person name="You F.M."/>
            <person name="Sun Q."/>
            <person name="Liu Z."/>
            <person name="Lyons E."/>
            <person name="Wicker T."/>
            <person name="Salzberg S.L."/>
            <person name="Devos K.M."/>
            <person name="Dvorak J."/>
        </authorList>
    </citation>
    <scope>NUCLEOTIDE SEQUENCE [LARGE SCALE GENOMIC DNA]</scope>
    <source>
        <strain evidence="2">cv. AL8/78</strain>
    </source>
</reference>
<dbReference type="Proteomes" id="UP000015105">
    <property type="component" value="Chromosome 3D"/>
</dbReference>
<reference evidence="3" key="1">
    <citation type="journal article" date="2014" name="Science">
        <title>Ancient hybridizations among the ancestral genomes of bread wheat.</title>
        <authorList>
            <consortium name="International Wheat Genome Sequencing Consortium,"/>
            <person name="Marcussen T."/>
            <person name="Sandve S.R."/>
            <person name="Heier L."/>
            <person name="Spannagl M."/>
            <person name="Pfeifer M."/>
            <person name="Jakobsen K.S."/>
            <person name="Wulff B.B."/>
            <person name="Steuernagel B."/>
            <person name="Mayer K.F."/>
            <person name="Olsen O.A."/>
        </authorList>
    </citation>
    <scope>NUCLEOTIDE SEQUENCE [LARGE SCALE GENOMIC DNA]</scope>
    <source>
        <strain evidence="3">cv. AL8/78</strain>
    </source>
</reference>
<protein>
    <submittedName>
        <fullName evidence="2">Uncharacterized protein</fullName>
    </submittedName>
</protein>
<evidence type="ECO:0000313" key="3">
    <source>
        <dbReference type="Proteomes" id="UP000015105"/>
    </source>
</evidence>
<reference evidence="3" key="2">
    <citation type="journal article" date="2017" name="Nat. Plants">
        <title>The Aegilops tauschii genome reveals multiple impacts of transposons.</title>
        <authorList>
            <person name="Zhao G."/>
            <person name="Zou C."/>
            <person name="Li K."/>
            <person name="Wang K."/>
            <person name="Li T."/>
            <person name="Gao L."/>
            <person name="Zhang X."/>
            <person name="Wang H."/>
            <person name="Yang Z."/>
            <person name="Liu X."/>
            <person name="Jiang W."/>
            <person name="Mao L."/>
            <person name="Kong X."/>
            <person name="Jiao Y."/>
            <person name="Jia J."/>
        </authorList>
    </citation>
    <scope>NUCLEOTIDE SEQUENCE [LARGE SCALE GENOMIC DNA]</scope>
    <source>
        <strain evidence="3">cv. AL8/78</strain>
    </source>
</reference>
<dbReference type="EnsemblPlants" id="AET3Gv21208100.1">
    <property type="protein sequence ID" value="AET3Gv21208100.1"/>
    <property type="gene ID" value="AET3Gv21208100"/>
</dbReference>
<organism evidence="2 3">
    <name type="scientific">Aegilops tauschii subsp. strangulata</name>
    <name type="common">Goatgrass</name>
    <dbReference type="NCBI Taxonomy" id="200361"/>
    <lineage>
        <taxon>Eukaryota</taxon>
        <taxon>Viridiplantae</taxon>
        <taxon>Streptophyta</taxon>
        <taxon>Embryophyta</taxon>
        <taxon>Tracheophyta</taxon>
        <taxon>Spermatophyta</taxon>
        <taxon>Magnoliopsida</taxon>
        <taxon>Liliopsida</taxon>
        <taxon>Poales</taxon>
        <taxon>Poaceae</taxon>
        <taxon>BOP clade</taxon>
        <taxon>Pooideae</taxon>
        <taxon>Triticodae</taxon>
        <taxon>Triticeae</taxon>
        <taxon>Triticinae</taxon>
        <taxon>Aegilops</taxon>
    </lineage>
</organism>
<dbReference type="Gramene" id="AET3Gv21208100.1">
    <property type="protein sequence ID" value="AET3Gv21208100.1"/>
    <property type="gene ID" value="AET3Gv21208100"/>
</dbReference>
<proteinExistence type="predicted"/>